<feature type="chain" id="PRO_5045395643" description="Tetratricopeptide repeat protein" evidence="3">
    <location>
        <begin position="30"/>
        <end position="331"/>
    </location>
</feature>
<evidence type="ECO:0000256" key="2">
    <source>
        <dbReference type="ARBA" id="ARBA00022803"/>
    </source>
</evidence>
<evidence type="ECO:0000313" key="4">
    <source>
        <dbReference type="EMBL" id="GAA4448607.1"/>
    </source>
</evidence>
<evidence type="ECO:0008006" key="6">
    <source>
        <dbReference type="Google" id="ProtNLM"/>
    </source>
</evidence>
<keyword evidence="2" id="KW-0802">TPR repeat</keyword>
<dbReference type="Pfam" id="PF13181">
    <property type="entry name" value="TPR_8"/>
    <property type="match status" value="1"/>
</dbReference>
<evidence type="ECO:0000256" key="3">
    <source>
        <dbReference type="SAM" id="SignalP"/>
    </source>
</evidence>
<reference evidence="5" key="1">
    <citation type="journal article" date="2019" name="Int. J. Syst. Evol. Microbiol.">
        <title>The Global Catalogue of Microorganisms (GCM) 10K type strain sequencing project: providing services to taxonomists for standard genome sequencing and annotation.</title>
        <authorList>
            <consortium name="The Broad Institute Genomics Platform"/>
            <consortium name="The Broad Institute Genome Sequencing Center for Infectious Disease"/>
            <person name="Wu L."/>
            <person name="Ma J."/>
        </authorList>
    </citation>
    <scope>NUCLEOTIDE SEQUENCE [LARGE SCALE GENOMIC DNA]</scope>
    <source>
        <strain evidence="5">JCM 31921</strain>
    </source>
</reference>
<dbReference type="PANTHER" id="PTHR45586">
    <property type="entry name" value="TPR REPEAT-CONTAINING PROTEIN PA4667"/>
    <property type="match status" value="1"/>
</dbReference>
<sequence length="331" mass="37970">MIHCRKYISQIRNLCIILLLPLLSLKAFAQAPSEEDYRKLSAFLEAGKGIDGLNYLEKLMRQPKPEVTLFLYKSSFEDARGDRRAAIDVLLYAFKLYPKNDTLLNQVGYMYRHSGELDSAKYFYTKALAVADSKEDSLIIESNTAALLLDKQMGKEAIQMLRELIVRYGDSMSLLSNLAMAYSISGKPDSATLILRNLVTRYPDEIIIYNNIGMTLIDQERYQDAYEILNQGRLQQPDNAYILNNFGYVQMKLKDYKNALININKSIALYGSNPYAYRNRALLFLETGMRYEGCRDLKAAEQLGFATYYGDEVARLIQQHCKDEQPAREKQ</sequence>
<dbReference type="Proteomes" id="UP001501410">
    <property type="component" value="Unassembled WGS sequence"/>
</dbReference>
<feature type="signal peptide" evidence="3">
    <location>
        <begin position="1"/>
        <end position="29"/>
    </location>
</feature>
<dbReference type="InterPro" id="IPR011990">
    <property type="entry name" value="TPR-like_helical_dom_sf"/>
</dbReference>
<accession>A0ABP8MF13</accession>
<name>A0ABP8MF13_9BACT</name>
<gene>
    <name evidence="4" type="ORF">GCM10023092_01420</name>
</gene>
<keyword evidence="1" id="KW-0677">Repeat</keyword>
<dbReference type="Gene3D" id="1.25.40.10">
    <property type="entry name" value="Tetratricopeptide repeat domain"/>
    <property type="match status" value="2"/>
</dbReference>
<dbReference type="SUPFAM" id="SSF48452">
    <property type="entry name" value="TPR-like"/>
    <property type="match status" value="2"/>
</dbReference>
<dbReference type="SMART" id="SM00028">
    <property type="entry name" value="TPR"/>
    <property type="match status" value="4"/>
</dbReference>
<dbReference type="RefSeq" id="WP_344821660.1">
    <property type="nucleotide sequence ID" value="NZ_BAABEZ010000001.1"/>
</dbReference>
<organism evidence="4 5">
    <name type="scientific">Rurimicrobium arvi</name>
    <dbReference type="NCBI Taxonomy" id="2049916"/>
    <lineage>
        <taxon>Bacteria</taxon>
        <taxon>Pseudomonadati</taxon>
        <taxon>Bacteroidota</taxon>
        <taxon>Chitinophagia</taxon>
        <taxon>Chitinophagales</taxon>
        <taxon>Chitinophagaceae</taxon>
        <taxon>Rurimicrobium</taxon>
    </lineage>
</organism>
<evidence type="ECO:0000313" key="5">
    <source>
        <dbReference type="Proteomes" id="UP001501410"/>
    </source>
</evidence>
<protein>
    <recommendedName>
        <fullName evidence="6">Tetratricopeptide repeat protein</fullName>
    </recommendedName>
</protein>
<dbReference type="InterPro" id="IPR051012">
    <property type="entry name" value="CellSynth/LPSAsmb/PSIAsmb"/>
</dbReference>
<comment type="caution">
    <text evidence="4">The sequence shown here is derived from an EMBL/GenBank/DDBJ whole genome shotgun (WGS) entry which is preliminary data.</text>
</comment>
<dbReference type="InterPro" id="IPR019734">
    <property type="entry name" value="TPR_rpt"/>
</dbReference>
<proteinExistence type="predicted"/>
<dbReference type="PANTHER" id="PTHR45586:SF1">
    <property type="entry name" value="LIPOPOLYSACCHARIDE ASSEMBLY PROTEIN B"/>
    <property type="match status" value="1"/>
</dbReference>
<keyword evidence="5" id="KW-1185">Reference proteome</keyword>
<keyword evidence="3" id="KW-0732">Signal</keyword>
<evidence type="ECO:0000256" key="1">
    <source>
        <dbReference type="ARBA" id="ARBA00022737"/>
    </source>
</evidence>
<dbReference type="EMBL" id="BAABEZ010000001">
    <property type="protein sequence ID" value="GAA4448607.1"/>
    <property type="molecule type" value="Genomic_DNA"/>
</dbReference>